<sequence>MKKIILWEPTFINTKKKELINDVVDYLLKKNLIYSCDEVAKAINYRESLNSTIIAHNLAAPHAKSGAIRQTILLFIKLKEGEFVTDWTENDKSIDRFIFTLIPEKCSLNDLQALKNFYIHLSKNNVMQLFCRGKKDEIRKLLWDEGD</sequence>
<accession>A0A0R2FR01</accession>
<dbReference type="Proteomes" id="UP000051727">
    <property type="component" value="Unassembled WGS sequence"/>
</dbReference>
<comment type="caution">
    <text evidence="2">The sequence shown here is derived from an EMBL/GenBank/DDBJ whole genome shotgun (WGS) entry which is preliminary data.</text>
</comment>
<dbReference type="AlphaFoldDB" id="A0A0R2FR01"/>
<evidence type="ECO:0000259" key="1">
    <source>
        <dbReference type="PROSITE" id="PS51094"/>
    </source>
</evidence>
<proteinExistence type="predicted"/>
<dbReference type="Gene3D" id="3.40.930.10">
    <property type="entry name" value="Mannitol-specific EII, Chain A"/>
    <property type="match status" value="1"/>
</dbReference>
<evidence type="ECO:0000313" key="2">
    <source>
        <dbReference type="EMBL" id="KRN30075.1"/>
    </source>
</evidence>
<dbReference type="PATRIC" id="fig|1618.3.peg.2391"/>
<reference evidence="2 3" key="1">
    <citation type="journal article" date="2015" name="Genome Announc.">
        <title>Expanding the biotechnology potential of lactobacilli through comparative genomics of 213 strains and associated genera.</title>
        <authorList>
            <person name="Sun Z."/>
            <person name="Harris H.M."/>
            <person name="McCann A."/>
            <person name="Guo C."/>
            <person name="Argimon S."/>
            <person name="Zhang W."/>
            <person name="Yang X."/>
            <person name="Jeffery I.B."/>
            <person name="Cooney J.C."/>
            <person name="Kagawa T.F."/>
            <person name="Liu W."/>
            <person name="Song Y."/>
            <person name="Salvetti E."/>
            <person name="Wrobel A."/>
            <person name="Rasinkangas P."/>
            <person name="Parkhill J."/>
            <person name="Rea M.C."/>
            <person name="O'Sullivan O."/>
            <person name="Ritari J."/>
            <person name="Douillard F.P."/>
            <person name="Paul Ross R."/>
            <person name="Yang R."/>
            <person name="Briner A.E."/>
            <person name="Felis G.E."/>
            <person name="de Vos W.M."/>
            <person name="Barrangou R."/>
            <person name="Klaenhammer T.R."/>
            <person name="Caufield P.W."/>
            <person name="Cui Y."/>
            <person name="Zhang H."/>
            <person name="O'Toole P.W."/>
        </authorList>
    </citation>
    <scope>NUCLEOTIDE SEQUENCE [LARGE SCALE GENOMIC DNA]</scope>
    <source>
        <strain evidence="2 3">ATCC 27304</strain>
    </source>
</reference>
<dbReference type="EMBL" id="JQAR01000009">
    <property type="protein sequence ID" value="KRN30075.1"/>
    <property type="molecule type" value="Genomic_DNA"/>
</dbReference>
<dbReference type="STRING" id="1618.IV36_GL002327"/>
<protein>
    <recommendedName>
        <fullName evidence="1">PTS EIIA type-2 domain-containing protein</fullName>
    </recommendedName>
</protein>
<feature type="domain" description="PTS EIIA type-2" evidence="1">
    <location>
        <begin position="1"/>
        <end position="145"/>
    </location>
</feature>
<gene>
    <name evidence="2" type="ORF">IV36_GL002327</name>
</gene>
<dbReference type="GO" id="GO:0030295">
    <property type="term" value="F:protein kinase activator activity"/>
    <property type="evidence" value="ECO:0007669"/>
    <property type="project" value="TreeGrafter"/>
</dbReference>
<dbReference type="PANTHER" id="PTHR47738:SF1">
    <property type="entry name" value="NITROGEN REGULATORY PROTEIN"/>
    <property type="match status" value="1"/>
</dbReference>
<evidence type="ECO:0000313" key="3">
    <source>
        <dbReference type="Proteomes" id="UP000051727"/>
    </source>
</evidence>
<dbReference type="PANTHER" id="PTHR47738">
    <property type="entry name" value="PTS SYSTEM FRUCTOSE-LIKE EIIA COMPONENT-RELATED"/>
    <property type="match status" value="1"/>
</dbReference>
<organism evidence="2 3">
    <name type="scientific">Liquorilactobacillus mali</name>
    <dbReference type="NCBI Taxonomy" id="1618"/>
    <lineage>
        <taxon>Bacteria</taxon>
        <taxon>Bacillati</taxon>
        <taxon>Bacillota</taxon>
        <taxon>Bacilli</taxon>
        <taxon>Lactobacillales</taxon>
        <taxon>Lactobacillaceae</taxon>
        <taxon>Liquorilactobacillus</taxon>
    </lineage>
</organism>
<name>A0A0R2FR01_9LACO</name>
<dbReference type="RefSeq" id="WP_056991194.1">
    <property type="nucleotide sequence ID" value="NZ_JATAAJ010000001.1"/>
</dbReference>
<dbReference type="OrthoDB" id="2298919at2"/>
<dbReference type="InterPro" id="IPR016152">
    <property type="entry name" value="PTrfase/Anion_transptr"/>
</dbReference>
<dbReference type="InterPro" id="IPR002178">
    <property type="entry name" value="PTS_EIIA_type-2_dom"/>
</dbReference>
<dbReference type="InterPro" id="IPR051541">
    <property type="entry name" value="PTS_SugarTrans_NitroReg"/>
</dbReference>
<dbReference type="Pfam" id="PF00359">
    <property type="entry name" value="PTS_EIIA_2"/>
    <property type="match status" value="1"/>
</dbReference>
<dbReference type="PROSITE" id="PS51094">
    <property type="entry name" value="PTS_EIIA_TYPE_2"/>
    <property type="match status" value="1"/>
</dbReference>
<dbReference type="SUPFAM" id="SSF55804">
    <property type="entry name" value="Phoshotransferase/anion transport protein"/>
    <property type="match status" value="1"/>
</dbReference>